<dbReference type="InterPro" id="IPR005119">
    <property type="entry name" value="LysR_subst-bd"/>
</dbReference>
<evidence type="ECO:0000256" key="4">
    <source>
        <dbReference type="ARBA" id="ARBA00023163"/>
    </source>
</evidence>
<keyword evidence="4" id="KW-0804">Transcription</keyword>
<dbReference type="InterPro" id="IPR036388">
    <property type="entry name" value="WH-like_DNA-bd_sf"/>
</dbReference>
<dbReference type="Proteomes" id="UP000321234">
    <property type="component" value="Unassembled WGS sequence"/>
</dbReference>
<accession>A0A5C8ZIK2</accession>
<organism evidence="6 7">
    <name type="scientific">Quadrisphaera setariae</name>
    <dbReference type="NCBI Taxonomy" id="2593304"/>
    <lineage>
        <taxon>Bacteria</taxon>
        <taxon>Bacillati</taxon>
        <taxon>Actinomycetota</taxon>
        <taxon>Actinomycetes</taxon>
        <taxon>Kineosporiales</taxon>
        <taxon>Kineosporiaceae</taxon>
        <taxon>Quadrisphaera</taxon>
    </lineage>
</organism>
<comment type="caution">
    <text evidence="6">The sequence shown here is derived from an EMBL/GenBank/DDBJ whole genome shotgun (WGS) entry which is preliminary data.</text>
</comment>
<name>A0A5C8ZIK2_9ACTN</name>
<evidence type="ECO:0000259" key="5">
    <source>
        <dbReference type="PROSITE" id="PS50931"/>
    </source>
</evidence>
<dbReference type="InterPro" id="IPR036390">
    <property type="entry name" value="WH_DNA-bd_sf"/>
</dbReference>
<reference evidence="6 7" key="1">
    <citation type="submission" date="2019-07" db="EMBL/GenBank/DDBJ databases">
        <title>Quadrisphaera sp. strain DD2A genome sequencing and assembly.</title>
        <authorList>
            <person name="Kim I."/>
        </authorList>
    </citation>
    <scope>NUCLEOTIDE SEQUENCE [LARGE SCALE GENOMIC DNA]</scope>
    <source>
        <strain evidence="6 7">DD2A</strain>
    </source>
</reference>
<evidence type="ECO:0000256" key="3">
    <source>
        <dbReference type="ARBA" id="ARBA00023125"/>
    </source>
</evidence>
<dbReference type="SUPFAM" id="SSF53850">
    <property type="entry name" value="Periplasmic binding protein-like II"/>
    <property type="match status" value="1"/>
</dbReference>
<dbReference type="Gene3D" id="1.10.10.10">
    <property type="entry name" value="Winged helix-like DNA-binding domain superfamily/Winged helix DNA-binding domain"/>
    <property type="match status" value="1"/>
</dbReference>
<keyword evidence="7" id="KW-1185">Reference proteome</keyword>
<dbReference type="SUPFAM" id="SSF46785">
    <property type="entry name" value="Winged helix' DNA-binding domain"/>
    <property type="match status" value="1"/>
</dbReference>
<dbReference type="OrthoDB" id="3673085at2"/>
<dbReference type="PRINTS" id="PR00039">
    <property type="entry name" value="HTHLYSR"/>
</dbReference>
<gene>
    <name evidence="6" type="ORF">FMM08_08445</name>
</gene>
<evidence type="ECO:0000256" key="2">
    <source>
        <dbReference type="ARBA" id="ARBA00023015"/>
    </source>
</evidence>
<dbReference type="EMBL" id="VKAC01000004">
    <property type="protein sequence ID" value="TXR56756.1"/>
    <property type="molecule type" value="Genomic_DNA"/>
</dbReference>
<dbReference type="GO" id="GO:0003700">
    <property type="term" value="F:DNA-binding transcription factor activity"/>
    <property type="evidence" value="ECO:0007669"/>
    <property type="project" value="InterPro"/>
</dbReference>
<dbReference type="Gene3D" id="3.40.190.10">
    <property type="entry name" value="Periplasmic binding protein-like II"/>
    <property type="match status" value="2"/>
</dbReference>
<dbReference type="Pfam" id="PF00126">
    <property type="entry name" value="HTH_1"/>
    <property type="match status" value="1"/>
</dbReference>
<dbReference type="GO" id="GO:0000976">
    <property type="term" value="F:transcription cis-regulatory region binding"/>
    <property type="evidence" value="ECO:0007669"/>
    <property type="project" value="TreeGrafter"/>
</dbReference>
<sequence length="297" mass="30682">MDPRRLLVLLAVEEAGSLTGAAARLGTTQQAVSQQVTRLEAEAGTALLVREGRGSSLTEAGRVLAARAEELAEVLRAAQDDLAALSGLVRGEVALAAFPTASAVVLPRALAALAARAPGLSVRLTEAEPPEAEAAVREGRAALALVFRYAGDSEPVPGDLLRVPLGSHRVHAVVPAGERPPPHLADLAERPWIAGCPRCRAHLVRCASAAGFTPDVRLETDDHVAVQHLVAAGLGVALLPSWALRASTVPGVVHAPLGGLDARAVELLLRPESQRVPAVRALASEVQRVVAEVDGAG</sequence>
<dbReference type="AlphaFoldDB" id="A0A5C8ZIK2"/>
<proteinExistence type="inferred from homology"/>
<evidence type="ECO:0000256" key="1">
    <source>
        <dbReference type="ARBA" id="ARBA00009437"/>
    </source>
</evidence>
<evidence type="ECO:0000313" key="6">
    <source>
        <dbReference type="EMBL" id="TXR56756.1"/>
    </source>
</evidence>
<dbReference type="PANTHER" id="PTHR30126">
    <property type="entry name" value="HTH-TYPE TRANSCRIPTIONAL REGULATOR"/>
    <property type="match status" value="1"/>
</dbReference>
<dbReference type="RefSeq" id="WP_147925885.1">
    <property type="nucleotide sequence ID" value="NZ_VKAC01000004.1"/>
</dbReference>
<dbReference type="PROSITE" id="PS50931">
    <property type="entry name" value="HTH_LYSR"/>
    <property type="match status" value="1"/>
</dbReference>
<feature type="domain" description="HTH lysR-type" evidence="5">
    <location>
        <begin position="1"/>
        <end position="58"/>
    </location>
</feature>
<protein>
    <submittedName>
        <fullName evidence="6">LysR family transcriptional regulator</fullName>
    </submittedName>
</protein>
<keyword evidence="2" id="KW-0805">Transcription regulation</keyword>
<dbReference type="InterPro" id="IPR000847">
    <property type="entry name" value="LysR_HTH_N"/>
</dbReference>
<comment type="similarity">
    <text evidence="1">Belongs to the LysR transcriptional regulatory family.</text>
</comment>
<evidence type="ECO:0000313" key="7">
    <source>
        <dbReference type="Proteomes" id="UP000321234"/>
    </source>
</evidence>
<dbReference type="PANTHER" id="PTHR30126:SF39">
    <property type="entry name" value="HTH-TYPE TRANSCRIPTIONAL REGULATOR CYSL"/>
    <property type="match status" value="1"/>
</dbReference>
<dbReference type="Pfam" id="PF03466">
    <property type="entry name" value="LysR_substrate"/>
    <property type="match status" value="1"/>
</dbReference>
<keyword evidence="3" id="KW-0238">DNA-binding</keyword>